<gene>
    <name evidence="1" type="ORF">B0H17DRAFT_1212533</name>
</gene>
<comment type="caution">
    <text evidence="1">The sequence shown here is derived from an EMBL/GenBank/DDBJ whole genome shotgun (WGS) entry which is preliminary data.</text>
</comment>
<protein>
    <submittedName>
        <fullName evidence="1">Uncharacterized protein</fullName>
    </submittedName>
</protein>
<reference evidence="1" key="1">
    <citation type="submission" date="2023-03" db="EMBL/GenBank/DDBJ databases">
        <title>Massive genome expansion in bonnet fungi (Mycena s.s.) driven by repeated elements and novel gene families across ecological guilds.</title>
        <authorList>
            <consortium name="Lawrence Berkeley National Laboratory"/>
            <person name="Harder C.B."/>
            <person name="Miyauchi S."/>
            <person name="Viragh M."/>
            <person name="Kuo A."/>
            <person name="Thoen E."/>
            <person name="Andreopoulos B."/>
            <person name="Lu D."/>
            <person name="Skrede I."/>
            <person name="Drula E."/>
            <person name="Henrissat B."/>
            <person name="Morin E."/>
            <person name="Kohler A."/>
            <person name="Barry K."/>
            <person name="LaButti K."/>
            <person name="Morin E."/>
            <person name="Salamov A."/>
            <person name="Lipzen A."/>
            <person name="Mereny Z."/>
            <person name="Hegedus B."/>
            <person name="Baldrian P."/>
            <person name="Stursova M."/>
            <person name="Weitz H."/>
            <person name="Taylor A."/>
            <person name="Grigoriev I.V."/>
            <person name="Nagy L.G."/>
            <person name="Martin F."/>
            <person name="Kauserud H."/>
        </authorList>
    </citation>
    <scope>NUCLEOTIDE SEQUENCE</scope>
    <source>
        <strain evidence="1">CBHHK067</strain>
    </source>
</reference>
<evidence type="ECO:0000313" key="1">
    <source>
        <dbReference type="EMBL" id="KAJ7660529.1"/>
    </source>
</evidence>
<name>A0AAD7CSB7_MYCRO</name>
<sequence length="155" mass="17718">MASVPPQVQTTAKDTFEIPQAIYFDILPSKMTTISKVLEFTVPLQCILNDAPQPVQYFSKSAPDVVIRKLVEQSRQAWLDGFQSVMYSHLSGGVVTHFPLWVLTFWLAVVDFKRDVRVPWTKCSDWLAQQKKGSKKNPAREELVDEARQIFSMMP</sequence>
<evidence type="ECO:0000313" key="2">
    <source>
        <dbReference type="Proteomes" id="UP001221757"/>
    </source>
</evidence>
<organism evidence="1 2">
    <name type="scientific">Mycena rosella</name>
    <name type="common">Pink bonnet</name>
    <name type="synonym">Agaricus rosellus</name>
    <dbReference type="NCBI Taxonomy" id="1033263"/>
    <lineage>
        <taxon>Eukaryota</taxon>
        <taxon>Fungi</taxon>
        <taxon>Dikarya</taxon>
        <taxon>Basidiomycota</taxon>
        <taxon>Agaricomycotina</taxon>
        <taxon>Agaricomycetes</taxon>
        <taxon>Agaricomycetidae</taxon>
        <taxon>Agaricales</taxon>
        <taxon>Marasmiineae</taxon>
        <taxon>Mycenaceae</taxon>
        <taxon>Mycena</taxon>
    </lineage>
</organism>
<accession>A0AAD7CSB7</accession>
<dbReference type="EMBL" id="JARKIE010000259">
    <property type="protein sequence ID" value="KAJ7660529.1"/>
    <property type="molecule type" value="Genomic_DNA"/>
</dbReference>
<dbReference type="Proteomes" id="UP001221757">
    <property type="component" value="Unassembled WGS sequence"/>
</dbReference>
<keyword evidence="2" id="KW-1185">Reference proteome</keyword>
<dbReference type="AlphaFoldDB" id="A0AAD7CSB7"/>
<proteinExistence type="predicted"/>